<dbReference type="PRINTS" id="PR00413">
    <property type="entry name" value="HADHALOGNASE"/>
</dbReference>
<dbReference type="Proteomes" id="UP000034504">
    <property type="component" value="Unassembled WGS sequence"/>
</dbReference>
<accession>A0A0G1KNQ6</accession>
<sequence>MFGDYFIDKTLITFDLDGTIIKSESTWDAAFKKVMELNGWVWTSAGQYGASVRERWERVLAENKLEKARPITELVELTHTEFINQLSQLVVTDGFWPFAAELKFKHKLPLALVTNTARVVTDKVVAYLEFGKVFDFVICGDEVKNPKPAPDIYKKTLDHFKIPAKNTLAFEDSLVGAASAAKAGISIILVWDGVTSVRKYPDEVIGYTDSFAPLPGNIDTTHYADIIKQVKELETEPQP</sequence>
<dbReference type="AlphaFoldDB" id="A0A0G1KNQ6"/>
<dbReference type="InterPro" id="IPR051600">
    <property type="entry name" value="Beta-PGM-like"/>
</dbReference>
<evidence type="ECO:0000313" key="7">
    <source>
        <dbReference type="Proteomes" id="UP000034504"/>
    </source>
</evidence>
<dbReference type="EMBL" id="LCJU01000002">
    <property type="protein sequence ID" value="KKT85143.1"/>
    <property type="molecule type" value="Genomic_DNA"/>
</dbReference>
<comment type="similarity">
    <text evidence="2">Belongs to the HAD-like hydrolase superfamily. CbbY/CbbZ/Gph/YieH family.</text>
</comment>
<comment type="cofactor">
    <cofactor evidence="1">
        <name>Mg(2+)</name>
        <dbReference type="ChEBI" id="CHEBI:18420"/>
    </cofactor>
</comment>
<comment type="caution">
    <text evidence="6">The sequence shown here is derived from an EMBL/GenBank/DDBJ whole genome shotgun (WGS) entry which is preliminary data.</text>
</comment>
<proteinExistence type="inferred from homology"/>
<keyword evidence="3" id="KW-0479">Metal-binding</keyword>
<organism evidence="6 7">
    <name type="scientific">candidate division WWE3 bacterium GW2011_GWC2_44_9</name>
    <dbReference type="NCBI Taxonomy" id="1619125"/>
    <lineage>
        <taxon>Bacteria</taxon>
        <taxon>Katanobacteria</taxon>
    </lineage>
</organism>
<gene>
    <name evidence="6" type="ORF">UW82_C0002G0013</name>
</gene>
<protein>
    <recommendedName>
        <fullName evidence="8">HAD-superfamily hydrolase, subfamily IA, variant 3</fullName>
    </recommendedName>
</protein>
<evidence type="ECO:0000256" key="3">
    <source>
        <dbReference type="ARBA" id="ARBA00022723"/>
    </source>
</evidence>
<dbReference type="InterPro" id="IPR023198">
    <property type="entry name" value="PGP-like_dom2"/>
</dbReference>
<dbReference type="PANTHER" id="PTHR46193">
    <property type="entry name" value="6-PHOSPHOGLUCONATE PHOSPHATASE"/>
    <property type="match status" value="1"/>
</dbReference>
<dbReference type="Gene3D" id="3.40.50.1000">
    <property type="entry name" value="HAD superfamily/HAD-like"/>
    <property type="match status" value="1"/>
</dbReference>
<dbReference type="Gene3D" id="1.10.150.240">
    <property type="entry name" value="Putative phosphatase, domain 2"/>
    <property type="match status" value="1"/>
</dbReference>
<dbReference type="InterPro" id="IPR023214">
    <property type="entry name" value="HAD_sf"/>
</dbReference>
<evidence type="ECO:0000256" key="2">
    <source>
        <dbReference type="ARBA" id="ARBA00006171"/>
    </source>
</evidence>
<dbReference type="SUPFAM" id="SSF56784">
    <property type="entry name" value="HAD-like"/>
    <property type="match status" value="1"/>
</dbReference>
<reference evidence="6 7" key="1">
    <citation type="journal article" date="2015" name="Nature">
        <title>rRNA introns, odd ribosomes, and small enigmatic genomes across a large radiation of phyla.</title>
        <authorList>
            <person name="Brown C.T."/>
            <person name="Hug L.A."/>
            <person name="Thomas B.C."/>
            <person name="Sharon I."/>
            <person name="Castelle C.J."/>
            <person name="Singh A."/>
            <person name="Wilkins M.J."/>
            <person name="Williams K.H."/>
            <person name="Banfield J.F."/>
        </authorList>
    </citation>
    <scope>NUCLEOTIDE SEQUENCE [LARGE SCALE GENOMIC DNA]</scope>
</reference>
<keyword evidence="4" id="KW-0460">Magnesium</keyword>
<dbReference type="CDD" id="cd07505">
    <property type="entry name" value="HAD_BPGM-like"/>
    <property type="match status" value="1"/>
</dbReference>
<dbReference type="GO" id="GO:0046872">
    <property type="term" value="F:metal ion binding"/>
    <property type="evidence" value="ECO:0007669"/>
    <property type="project" value="UniProtKB-KW"/>
</dbReference>
<name>A0A0G1KNQ6_UNCKA</name>
<dbReference type="GO" id="GO:0003824">
    <property type="term" value="F:catalytic activity"/>
    <property type="evidence" value="ECO:0007669"/>
    <property type="project" value="UniProtKB-ARBA"/>
</dbReference>
<keyword evidence="5" id="KW-0119">Carbohydrate metabolism</keyword>
<dbReference type="SFLD" id="SFLDS00003">
    <property type="entry name" value="Haloacid_Dehalogenase"/>
    <property type="match status" value="1"/>
</dbReference>
<evidence type="ECO:0000256" key="5">
    <source>
        <dbReference type="ARBA" id="ARBA00023277"/>
    </source>
</evidence>
<dbReference type="InterPro" id="IPR006439">
    <property type="entry name" value="HAD-SF_hydro_IA"/>
</dbReference>
<dbReference type="Pfam" id="PF00702">
    <property type="entry name" value="Hydrolase"/>
    <property type="match status" value="1"/>
</dbReference>
<dbReference type="PANTHER" id="PTHR46193:SF18">
    <property type="entry name" value="HEXITOL PHOSPHATASE B"/>
    <property type="match status" value="1"/>
</dbReference>
<dbReference type="InterPro" id="IPR036412">
    <property type="entry name" value="HAD-like_sf"/>
</dbReference>
<evidence type="ECO:0008006" key="8">
    <source>
        <dbReference type="Google" id="ProtNLM"/>
    </source>
</evidence>
<evidence type="ECO:0000256" key="4">
    <source>
        <dbReference type="ARBA" id="ARBA00022842"/>
    </source>
</evidence>
<dbReference type="NCBIfam" id="TIGR01509">
    <property type="entry name" value="HAD-SF-IA-v3"/>
    <property type="match status" value="1"/>
</dbReference>
<dbReference type="SFLD" id="SFLDG01129">
    <property type="entry name" value="C1.5:_HAD__Beta-PGM__Phosphata"/>
    <property type="match status" value="1"/>
</dbReference>
<evidence type="ECO:0000313" key="6">
    <source>
        <dbReference type="EMBL" id="KKT85143.1"/>
    </source>
</evidence>
<evidence type="ECO:0000256" key="1">
    <source>
        <dbReference type="ARBA" id="ARBA00001946"/>
    </source>
</evidence>